<dbReference type="Pfam" id="PF02397">
    <property type="entry name" value="Bac_transf"/>
    <property type="match status" value="1"/>
</dbReference>
<accession>A0A9D2RNY5</accession>
<feature type="transmembrane region" description="Helical" evidence="2">
    <location>
        <begin position="27"/>
        <end position="50"/>
    </location>
</feature>
<dbReference type="AlphaFoldDB" id="A0A9D2RNY5"/>
<evidence type="ECO:0000313" key="5">
    <source>
        <dbReference type="Proteomes" id="UP000823823"/>
    </source>
</evidence>
<comment type="similarity">
    <text evidence="1">Belongs to the bacterial sugar transferase family.</text>
</comment>
<dbReference type="InterPro" id="IPR003362">
    <property type="entry name" value="Bact_transf"/>
</dbReference>
<evidence type="ECO:0000313" key="4">
    <source>
        <dbReference type="EMBL" id="HJB10819.1"/>
    </source>
</evidence>
<name>A0A9D2RNY5_9MICO</name>
<dbReference type="EMBL" id="DWZH01000079">
    <property type="protein sequence ID" value="HJB10819.1"/>
    <property type="molecule type" value="Genomic_DNA"/>
</dbReference>
<sequence>MPQQRSRAYQLRASQRSYLRLRRVADVLLAGTGLVVGSVPMAMVALGVMATMGRPVIFTQDRITRDGRIFRLRKFRSMRSAGPDPSAEGDADRLVPFGRFIRATSLDELPSLWNILRGDMSLIGPRPLTTDYLGRFSAEQFTRHAVPAGLTGYAQVNGRNAVGWDDRLQMDQDYVRRLGPRLDAQILLTTVLTVLRRDGVTDEGGVSMADFPGPQSTSQLELQGLDADGEWVCHDRADQIVLHGALELDGTAAKLELRPGGGPKAGDPELVDDALLLVLSRLRAHHPVDWACITASSDLPEEIATALRRLGFGRASSAVRWTRTSPPPGRALDGDAALVGFIGFPDEVAS</sequence>
<protein>
    <submittedName>
        <fullName evidence="4">Sugar transferase</fullName>
    </submittedName>
</protein>
<dbReference type="PANTHER" id="PTHR30576:SF8">
    <property type="entry name" value="UNDECAPRENYL-PHOSPHATE GALACTOSE PHOSPHOTRANSFERASE"/>
    <property type="match status" value="1"/>
</dbReference>
<reference evidence="4" key="1">
    <citation type="journal article" date="2021" name="PeerJ">
        <title>Extensive microbial diversity within the chicken gut microbiome revealed by metagenomics and culture.</title>
        <authorList>
            <person name="Gilroy R."/>
            <person name="Ravi A."/>
            <person name="Getino M."/>
            <person name="Pursley I."/>
            <person name="Horton D.L."/>
            <person name="Alikhan N.F."/>
            <person name="Baker D."/>
            <person name="Gharbi K."/>
            <person name="Hall N."/>
            <person name="Watson M."/>
            <person name="Adriaenssens E.M."/>
            <person name="Foster-Nyarko E."/>
            <person name="Jarju S."/>
            <person name="Secka A."/>
            <person name="Antonio M."/>
            <person name="Oren A."/>
            <person name="Chaudhuri R.R."/>
            <person name="La Ragione R."/>
            <person name="Hildebrand F."/>
            <person name="Pallen M.J."/>
        </authorList>
    </citation>
    <scope>NUCLEOTIDE SEQUENCE</scope>
    <source>
        <strain evidence="4">ChiHjej13B12-24818</strain>
    </source>
</reference>
<evidence type="ECO:0000256" key="1">
    <source>
        <dbReference type="ARBA" id="ARBA00006464"/>
    </source>
</evidence>
<feature type="domain" description="Bacterial sugar transferase" evidence="3">
    <location>
        <begin position="22"/>
        <end position="195"/>
    </location>
</feature>
<reference evidence="4" key="2">
    <citation type="submission" date="2021-04" db="EMBL/GenBank/DDBJ databases">
        <authorList>
            <person name="Gilroy R."/>
        </authorList>
    </citation>
    <scope>NUCLEOTIDE SEQUENCE</scope>
    <source>
        <strain evidence="4">ChiHjej13B12-24818</strain>
    </source>
</reference>
<evidence type="ECO:0000256" key="2">
    <source>
        <dbReference type="SAM" id="Phobius"/>
    </source>
</evidence>
<keyword evidence="4" id="KW-0808">Transferase</keyword>
<organism evidence="4 5">
    <name type="scientific">Candidatus Brachybacterium merdavium</name>
    <dbReference type="NCBI Taxonomy" id="2838513"/>
    <lineage>
        <taxon>Bacteria</taxon>
        <taxon>Bacillati</taxon>
        <taxon>Actinomycetota</taxon>
        <taxon>Actinomycetes</taxon>
        <taxon>Micrococcales</taxon>
        <taxon>Dermabacteraceae</taxon>
        <taxon>Brachybacterium</taxon>
    </lineage>
</organism>
<keyword evidence="2" id="KW-0472">Membrane</keyword>
<gene>
    <name evidence="4" type="ORF">H9786_09890</name>
</gene>
<dbReference type="PANTHER" id="PTHR30576">
    <property type="entry name" value="COLANIC BIOSYNTHESIS UDP-GLUCOSE LIPID CARRIER TRANSFERASE"/>
    <property type="match status" value="1"/>
</dbReference>
<comment type="caution">
    <text evidence="4">The sequence shown here is derived from an EMBL/GenBank/DDBJ whole genome shotgun (WGS) entry which is preliminary data.</text>
</comment>
<proteinExistence type="inferred from homology"/>
<dbReference type="GO" id="GO:0016780">
    <property type="term" value="F:phosphotransferase activity, for other substituted phosphate groups"/>
    <property type="evidence" value="ECO:0007669"/>
    <property type="project" value="TreeGrafter"/>
</dbReference>
<dbReference type="Proteomes" id="UP000823823">
    <property type="component" value="Unassembled WGS sequence"/>
</dbReference>
<keyword evidence="2" id="KW-0812">Transmembrane</keyword>
<evidence type="ECO:0000259" key="3">
    <source>
        <dbReference type="Pfam" id="PF02397"/>
    </source>
</evidence>
<keyword evidence="2" id="KW-1133">Transmembrane helix</keyword>